<feature type="domain" description="Rhodanese" evidence="2">
    <location>
        <begin position="54"/>
        <end position="165"/>
    </location>
</feature>
<dbReference type="GO" id="GO:0016740">
    <property type="term" value="F:transferase activity"/>
    <property type="evidence" value="ECO:0007669"/>
    <property type="project" value="UniProtKB-KW"/>
</dbReference>
<accession>A0A850T874</accession>
<dbReference type="Pfam" id="PF00581">
    <property type="entry name" value="Rhodanese"/>
    <property type="match status" value="1"/>
</dbReference>
<evidence type="ECO:0000313" key="4">
    <source>
        <dbReference type="Proteomes" id="UP000553343"/>
    </source>
</evidence>
<dbReference type="InterPro" id="IPR001763">
    <property type="entry name" value="Rhodanese-like_dom"/>
</dbReference>
<dbReference type="Gene3D" id="3.40.250.10">
    <property type="entry name" value="Rhodanese-like domain"/>
    <property type="match status" value="1"/>
</dbReference>
<keyword evidence="1" id="KW-0732">Signal</keyword>
<organism evidence="3 4">
    <name type="scientific">Desulfobacter latus</name>
    <dbReference type="NCBI Taxonomy" id="2292"/>
    <lineage>
        <taxon>Bacteria</taxon>
        <taxon>Pseudomonadati</taxon>
        <taxon>Thermodesulfobacteriota</taxon>
        <taxon>Desulfobacteria</taxon>
        <taxon>Desulfobacterales</taxon>
        <taxon>Desulfobacteraceae</taxon>
        <taxon>Desulfobacter</taxon>
    </lineage>
</organism>
<dbReference type="PROSITE" id="PS51257">
    <property type="entry name" value="PROKAR_LIPOPROTEIN"/>
    <property type="match status" value="1"/>
</dbReference>
<dbReference type="EMBL" id="JACADJ010000015">
    <property type="protein sequence ID" value="NWH04638.1"/>
    <property type="molecule type" value="Genomic_DNA"/>
</dbReference>
<evidence type="ECO:0000313" key="3">
    <source>
        <dbReference type="EMBL" id="NWH04638.1"/>
    </source>
</evidence>
<keyword evidence="3" id="KW-0808">Transferase</keyword>
<keyword evidence="4" id="KW-1185">Reference proteome</keyword>
<feature type="chain" id="PRO_5032316470" evidence="1">
    <location>
        <begin position="21"/>
        <end position="195"/>
    </location>
</feature>
<dbReference type="AlphaFoldDB" id="A0A850T874"/>
<reference evidence="3 4" key="1">
    <citation type="submission" date="2020-06" db="EMBL/GenBank/DDBJ databases">
        <title>High-quality draft genome of sulfate reducer Desulfobacter latus type strain AcrS2 isolated from marine sediment.</title>
        <authorList>
            <person name="Hoppe M."/>
            <person name="Larsen C.K."/>
            <person name="Marshall I.P.G."/>
            <person name="Schramm A."/>
            <person name="Marietou A.G."/>
        </authorList>
    </citation>
    <scope>NUCLEOTIDE SEQUENCE [LARGE SCALE GENOMIC DNA]</scope>
    <source>
        <strain evidence="3 4">AcRS2</strain>
    </source>
</reference>
<feature type="signal peptide" evidence="1">
    <location>
        <begin position="1"/>
        <end position="20"/>
    </location>
</feature>
<protein>
    <submittedName>
        <fullName evidence="3">Sulfurtransferase</fullName>
    </submittedName>
</protein>
<dbReference type="SUPFAM" id="SSF52821">
    <property type="entry name" value="Rhodanese/Cell cycle control phosphatase"/>
    <property type="match status" value="1"/>
</dbReference>
<dbReference type="InterPro" id="IPR036873">
    <property type="entry name" value="Rhodanese-like_dom_sf"/>
</dbReference>
<comment type="caution">
    <text evidence="3">The sequence shown here is derived from an EMBL/GenBank/DDBJ whole genome shotgun (WGS) entry which is preliminary data.</text>
</comment>
<dbReference type="Proteomes" id="UP000553343">
    <property type="component" value="Unassembled WGS sequence"/>
</dbReference>
<dbReference type="PROSITE" id="PS50206">
    <property type="entry name" value="RHODANESE_3"/>
    <property type="match status" value="1"/>
</dbReference>
<evidence type="ECO:0000256" key="1">
    <source>
        <dbReference type="SAM" id="SignalP"/>
    </source>
</evidence>
<proteinExistence type="predicted"/>
<name>A0A850T874_9BACT</name>
<evidence type="ECO:0000259" key="2">
    <source>
        <dbReference type="PROSITE" id="PS50206"/>
    </source>
</evidence>
<gene>
    <name evidence="3" type="ORF">HXW94_06500</name>
</gene>
<sequence>MKKSNYFCMVAVLIITSLIAVGCAKDLPVAYSIKKAGHKGGDLTPPQAYKWATEDAHVFIVDVRTRPEHVLVGHPTIAYHVPVKFWTGKHASKGYGMKINENFSKDLKKRFNPETDTLIFMCRSGSRSCEATNLAALEAGWPTDKIYNMMGGFEGDKVKDKDSVYYGKRMLGGWKNEGLPWTYKIDSKLAYLEAD</sequence>
<dbReference type="RefSeq" id="WP_178366092.1">
    <property type="nucleotide sequence ID" value="NZ_JACADJ010000015.1"/>
</dbReference>